<dbReference type="SUPFAM" id="SSF56784">
    <property type="entry name" value="HAD-like"/>
    <property type="match status" value="1"/>
</dbReference>
<evidence type="ECO:0000256" key="1">
    <source>
        <dbReference type="ARBA" id="ARBA00001946"/>
    </source>
</evidence>
<keyword evidence="2" id="KW-0479">Metal-binding</keyword>
<evidence type="ECO:0000313" key="6">
    <source>
        <dbReference type="Proteomes" id="UP000665181"/>
    </source>
</evidence>
<evidence type="ECO:0000256" key="2">
    <source>
        <dbReference type="ARBA" id="ARBA00022723"/>
    </source>
</evidence>
<comment type="caution">
    <text evidence="5">The sequence shown here is derived from an EMBL/GenBank/DDBJ whole genome shotgun (WGS) entry which is preliminary data.</text>
</comment>
<dbReference type="InterPro" id="IPR051400">
    <property type="entry name" value="HAD-like_hydrolase"/>
</dbReference>
<dbReference type="InterPro" id="IPR041492">
    <property type="entry name" value="HAD_2"/>
</dbReference>
<gene>
    <name evidence="5" type="ORF">J5227_03820</name>
</gene>
<proteinExistence type="predicted"/>
<dbReference type="GO" id="GO:0044281">
    <property type="term" value="P:small molecule metabolic process"/>
    <property type="evidence" value="ECO:0007669"/>
    <property type="project" value="UniProtKB-ARBA"/>
</dbReference>
<dbReference type="AlphaFoldDB" id="A0A8I1WCY2"/>
<dbReference type="RefSeq" id="WP_080529861.1">
    <property type="nucleotide sequence ID" value="NZ_CP020367.1"/>
</dbReference>
<dbReference type="SFLD" id="SFLDG01135">
    <property type="entry name" value="C1.5.6:_HAD__Beta-PGM__Phospha"/>
    <property type="match status" value="1"/>
</dbReference>
<dbReference type="GO" id="GO:0016791">
    <property type="term" value="F:phosphatase activity"/>
    <property type="evidence" value="ECO:0007669"/>
    <property type="project" value="TreeGrafter"/>
</dbReference>
<dbReference type="GO" id="GO:0046872">
    <property type="term" value="F:metal ion binding"/>
    <property type="evidence" value="ECO:0007669"/>
    <property type="project" value="UniProtKB-KW"/>
</dbReference>
<accession>A0A8I1WCY2</accession>
<keyword evidence="4" id="KW-0460">Magnesium</keyword>
<dbReference type="NCBIfam" id="TIGR01549">
    <property type="entry name" value="HAD-SF-IA-v1"/>
    <property type="match status" value="1"/>
</dbReference>
<name>A0A8I1WCY2_BACIU</name>
<evidence type="ECO:0000313" key="5">
    <source>
        <dbReference type="EMBL" id="MBO3793464.1"/>
    </source>
</evidence>
<dbReference type="Proteomes" id="UP000665181">
    <property type="component" value="Unassembled WGS sequence"/>
</dbReference>
<keyword evidence="3 5" id="KW-0378">Hydrolase</keyword>
<dbReference type="InterPro" id="IPR006439">
    <property type="entry name" value="HAD-SF_hydro_IA"/>
</dbReference>
<evidence type="ECO:0000256" key="4">
    <source>
        <dbReference type="ARBA" id="ARBA00022842"/>
    </source>
</evidence>
<sequence>MDVQSILFDLDNTLLNRQKTFENYLDSFISKYIFYNSPTEKKDIKNKIIDMDKKGEKDKKELFSELQHRLKWRLTPSVDYLVEEYKTIFAKNSIVMDGTFEVLTFCKNKNLKLGIITNGESFYQKIKLNNTNLTCFFDFILISEEFGKAKPHRSIFKFAIDKMAIDPRKSIFIGDNLISDIYGASRFGFYTVWYNHSNIVKQNPITVKPNKIITSLSELLKIKDW</sequence>
<organism evidence="5 6">
    <name type="scientific">Bacillus subtilis</name>
    <dbReference type="NCBI Taxonomy" id="1423"/>
    <lineage>
        <taxon>Bacteria</taxon>
        <taxon>Bacillati</taxon>
        <taxon>Bacillota</taxon>
        <taxon>Bacilli</taxon>
        <taxon>Bacillales</taxon>
        <taxon>Bacillaceae</taxon>
        <taxon>Bacillus</taxon>
    </lineage>
</organism>
<dbReference type="Gene3D" id="3.40.50.1000">
    <property type="entry name" value="HAD superfamily/HAD-like"/>
    <property type="match status" value="1"/>
</dbReference>
<protein>
    <submittedName>
        <fullName evidence="5">HAD family hydrolase</fullName>
    </submittedName>
</protein>
<dbReference type="PANTHER" id="PTHR46470">
    <property type="entry name" value="N-ACYLNEURAMINATE-9-PHOSPHATASE"/>
    <property type="match status" value="1"/>
</dbReference>
<dbReference type="InterPro" id="IPR036412">
    <property type="entry name" value="HAD-like_sf"/>
</dbReference>
<dbReference type="EMBL" id="JAGFPW010000002">
    <property type="protein sequence ID" value="MBO3793464.1"/>
    <property type="molecule type" value="Genomic_DNA"/>
</dbReference>
<dbReference type="Gene3D" id="1.10.150.520">
    <property type="match status" value="1"/>
</dbReference>
<dbReference type="SFLD" id="SFLDG01129">
    <property type="entry name" value="C1.5:_HAD__Beta-PGM__Phosphata"/>
    <property type="match status" value="1"/>
</dbReference>
<dbReference type="Pfam" id="PF13419">
    <property type="entry name" value="HAD_2"/>
    <property type="match status" value="1"/>
</dbReference>
<comment type="cofactor">
    <cofactor evidence="1">
        <name>Mg(2+)</name>
        <dbReference type="ChEBI" id="CHEBI:18420"/>
    </cofactor>
</comment>
<evidence type="ECO:0000256" key="3">
    <source>
        <dbReference type="ARBA" id="ARBA00022801"/>
    </source>
</evidence>
<dbReference type="SFLD" id="SFLDS00003">
    <property type="entry name" value="Haloacid_Dehalogenase"/>
    <property type="match status" value="1"/>
</dbReference>
<reference evidence="5" key="1">
    <citation type="submission" date="2021-03" db="EMBL/GenBank/DDBJ databases">
        <title>Isolation of Bacillus subtilis from fermented food sample.</title>
        <authorList>
            <person name="Lakshmanan V."/>
            <person name="Athira K."/>
            <person name="Rajagopal K."/>
        </authorList>
    </citation>
    <scope>NUCLEOTIDE SEQUENCE</scope>
    <source>
        <strain evidence="5">S1</strain>
    </source>
</reference>
<dbReference type="InterPro" id="IPR023214">
    <property type="entry name" value="HAD_sf"/>
</dbReference>
<dbReference type="PANTHER" id="PTHR46470:SF2">
    <property type="entry name" value="GLYCERALDEHYDE 3-PHOSPHATE PHOSPHATASE"/>
    <property type="match status" value="1"/>
</dbReference>